<reference evidence="1" key="1">
    <citation type="submission" date="2019-08" db="EMBL/GenBank/DDBJ databases">
        <title>The genome of the North American firefly Photinus pyralis.</title>
        <authorList>
            <consortium name="Photinus pyralis genome working group"/>
            <person name="Fallon T.R."/>
            <person name="Sander Lower S.E."/>
            <person name="Weng J.-K."/>
        </authorList>
    </citation>
    <scope>NUCLEOTIDE SEQUENCE</scope>
    <source>
        <strain evidence="1">TRF0915ILg1</strain>
        <tissue evidence="1">Whole body</tissue>
    </source>
</reference>
<organism evidence="1 2">
    <name type="scientific">Ignelater luminosus</name>
    <name type="common">Cucubano</name>
    <name type="synonym">Pyrophorus luminosus</name>
    <dbReference type="NCBI Taxonomy" id="2038154"/>
    <lineage>
        <taxon>Eukaryota</taxon>
        <taxon>Metazoa</taxon>
        <taxon>Ecdysozoa</taxon>
        <taxon>Arthropoda</taxon>
        <taxon>Hexapoda</taxon>
        <taxon>Insecta</taxon>
        <taxon>Pterygota</taxon>
        <taxon>Neoptera</taxon>
        <taxon>Endopterygota</taxon>
        <taxon>Coleoptera</taxon>
        <taxon>Polyphaga</taxon>
        <taxon>Elateriformia</taxon>
        <taxon>Elateroidea</taxon>
        <taxon>Elateridae</taxon>
        <taxon>Agrypninae</taxon>
        <taxon>Pyrophorini</taxon>
        <taxon>Ignelater</taxon>
    </lineage>
</organism>
<dbReference type="OrthoDB" id="6747300at2759"/>
<protein>
    <submittedName>
        <fullName evidence="1">Uncharacterized protein</fullName>
    </submittedName>
</protein>
<sequence>MTSRRRVKVKKPVADGASLQRVSCSLQWSGNMKLEGTSNIFAFEDKISAPIAKIDLWISKVERENFSAFDTLNPIIDGQCAEIKGQIQKKDEGIRKLIRNSFTVNIFEVPDEIQDELIEMQHDKQPYNNLYRRQTVGGPWQDKNLVKWSLSIKRLRTTGPNVTQTEKWKINNASE</sequence>
<keyword evidence="2" id="KW-1185">Reference proteome</keyword>
<dbReference type="AlphaFoldDB" id="A0A8K0DDT8"/>
<proteinExistence type="predicted"/>
<gene>
    <name evidence="1" type="ORF">ILUMI_02237</name>
</gene>
<name>A0A8K0DDT8_IGNLU</name>
<dbReference type="EMBL" id="VTPC01000895">
    <property type="protein sequence ID" value="KAF2903939.1"/>
    <property type="molecule type" value="Genomic_DNA"/>
</dbReference>
<dbReference type="Proteomes" id="UP000801492">
    <property type="component" value="Unassembled WGS sequence"/>
</dbReference>
<comment type="caution">
    <text evidence="1">The sequence shown here is derived from an EMBL/GenBank/DDBJ whole genome shotgun (WGS) entry which is preliminary data.</text>
</comment>
<evidence type="ECO:0000313" key="1">
    <source>
        <dbReference type="EMBL" id="KAF2903939.1"/>
    </source>
</evidence>
<accession>A0A8K0DDT8</accession>
<evidence type="ECO:0000313" key="2">
    <source>
        <dbReference type="Proteomes" id="UP000801492"/>
    </source>
</evidence>